<dbReference type="InterPro" id="IPR027417">
    <property type="entry name" value="P-loop_NTPase"/>
</dbReference>
<protein>
    <submittedName>
        <fullName evidence="1">Uncharacterized protein</fullName>
    </submittedName>
</protein>
<dbReference type="InParanoid" id="Q0F3K9"/>
<evidence type="ECO:0000313" key="1">
    <source>
        <dbReference type="EMBL" id="EAU55932.1"/>
    </source>
</evidence>
<dbReference type="AlphaFoldDB" id="Q0F3K9"/>
<dbReference type="HOGENOM" id="CLU_356319_0_0_0"/>
<dbReference type="STRING" id="314344.AL013_04010"/>
<keyword evidence="2" id="KW-1185">Reference proteome</keyword>
<dbReference type="EMBL" id="AATS01000001">
    <property type="protein sequence ID" value="EAU55932.1"/>
    <property type="molecule type" value="Genomic_DNA"/>
</dbReference>
<dbReference type="RefSeq" id="WP_009851078.1">
    <property type="nucleotide sequence ID" value="NZ_DS022295.1"/>
</dbReference>
<reference evidence="1 2" key="1">
    <citation type="submission" date="2006-09" db="EMBL/GenBank/DDBJ databases">
        <authorList>
            <person name="Emerson D."/>
            <person name="Ferriera S."/>
            <person name="Johnson J."/>
            <person name="Kravitz S."/>
            <person name="Halpern A."/>
            <person name="Remington K."/>
            <person name="Beeson K."/>
            <person name="Tran B."/>
            <person name="Rogers Y.-H."/>
            <person name="Friedman R."/>
            <person name="Venter J.C."/>
        </authorList>
    </citation>
    <scope>NUCLEOTIDE SEQUENCE [LARGE SCALE GENOMIC DNA]</scope>
    <source>
        <strain evidence="1 2">PV-1</strain>
    </source>
</reference>
<accession>Q0F3K9</accession>
<gene>
    <name evidence="1" type="ORF">SPV1_03908</name>
</gene>
<dbReference type="Gene3D" id="3.40.50.300">
    <property type="entry name" value="P-loop containing nucleotide triphosphate hydrolases"/>
    <property type="match status" value="1"/>
</dbReference>
<proteinExistence type="predicted"/>
<evidence type="ECO:0000313" key="2">
    <source>
        <dbReference type="Proteomes" id="UP000005297"/>
    </source>
</evidence>
<dbReference type="OrthoDB" id="5519212at2"/>
<dbReference type="eggNOG" id="ENOG5033RFE">
    <property type="taxonomic scope" value="Bacteria"/>
</dbReference>
<sequence>MEPIDFKEIAELLNNSNNIEFNPKPIKSDKNKSWDLYKGHYKIHGETLAFEVLYLHAKVTVESLNSAYQQAFTKDFTRVVYPASLDRRIKAHKEIFKEAKNLCTTKEYLSSFIAEELKNYSEKLKSRSPKFYINPNIDVPIGVTRKFPNPIIGALKDPRESGELIVLLAQPGQGKTFMSEYVVSKLAESDKDFFPIYINSEQWATMGPAEIGSLWKTITHSFRHMETPIGWATGREDIFVQTTLRAGLFCIVFDGFDEYILQNHGRVNAIEIIKVLSELATETSARILVTSRSTFWESEIDSQLDNSNKKSIAFSEYKMRAFDPNLARSYFTNRLVNGRQVNMASEMFSRLYSQEDEFIGRGFTLSLIADLFSDPDDIVPYDSTKHSPFMWLMAALCEREQRRQDLPINAVEQIKILSLFAAEIAQKEEPNQILLDFCIETVAPKLSPDARKNCMNNMAPHPLINLIPDSGQWDFTQKQVNVTFLANYLLNATEGEVAHFSNKADINDDFLSDVGIALVQLLNTFGDQEEDAEKLISRLLNPSDITIPEYIDSFDCLRRLAFIVAFRFVEASDLKEKLERTNLLLRLFPNNKLERIPFFGAIAKYDFSKVTFTRCKFDHVRWGNCKFGPETIFEHCNFIGTGSSNNCENFGLAKWNNLIADSEGQAFIDSQRILAGTKNYDLNDLKSDIDSVLKKFFVAGGLGFKKINVNHIATGHISTSYHKGQIIECLSQHVFSLKSNAGIAEKNYYEINNESQEAMRFFANNNVYTGGIKSAFKKLASDLCLNT</sequence>
<organism evidence="1 2">
    <name type="scientific">Mariprofundus ferrooxydans PV-1</name>
    <dbReference type="NCBI Taxonomy" id="314345"/>
    <lineage>
        <taxon>Bacteria</taxon>
        <taxon>Pseudomonadati</taxon>
        <taxon>Pseudomonadota</taxon>
        <taxon>Candidatius Mariprofundia</taxon>
        <taxon>Mariprofundales</taxon>
        <taxon>Mariprofundaceae</taxon>
        <taxon>Mariprofundus</taxon>
    </lineage>
</organism>
<dbReference type="Proteomes" id="UP000005297">
    <property type="component" value="Unassembled WGS sequence"/>
</dbReference>
<name>Q0F3K9_9PROT</name>
<comment type="caution">
    <text evidence="1">The sequence shown here is derived from an EMBL/GenBank/DDBJ whole genome shotgun (WGS) entry which is preliminary data.</text>
</comment>